<evidence type="ECO:0000256" key="4">
    <source>
        <dbReference type="ARBA" id="ARBA00022670"/>
    </source>
</evidence>
<dbReference type="PANTHER" id="PTHR43390:SF1">
    <property type="entry name" value="CHLOROPLAST PROCESSING PEPTIDASE"/>
    <property type="match status" value="1"/>
</dbReference>
<dbReference type="GO" id="GO:0004252">
    <property type="term" value="F:serine-type endopeptidase activity"/>
    <property type="evidence" value="ECO:0007669"/>
    <property type="project" value="InterPro"/>
</dbReference>
<dbReference type="PROSITE" id="PS00501">
    <property type="entry name" value="SPASE_I_1"/>
    <property type="match status" value="1"/>
</dbReference>
<evidence type="ECO:0000256" key="6">
    <source>
        <dbReference type="PIRSR" id="PIRSR600223-1"/>
    </source>
</evidence>
<dbReference type="GO" id="GO:0006465">
    <property type="term" value="P:signal peptide processing"/>
    <property type="evidence" value="ECO:0007669"/>
    <property type="project" value="InterPro"/>
</dbReference>
<dbReference type="SUPFAM" id="SSF51306">
    <property type="entry name" value="LexA/Signal peptidase"/>
    <property type="match status" value="1"/>
</dbReference>
<dbReference type="AlphaFoldDB" id="A0A0G1DSK5"/>
<organism evidence="9 10">
    <name type="scientific">Candidatus Nomurabacteria bacterium GW2011_GWA2_43_15</name>
    <dbReference type="NCBI Taxonomy" id="1618738"/>
    <lineage>
        <taxon>Bacteria</taxon>
        <taxon>Candidatus Nomuraibacteriota</taxon>
    </lineage>
</organism>
<dbReference type="EC" id="3.4.21.89" evidence="3 7"/>
<feature type="domain" description="Peptidase S26" evidence="8">
    <location>
        <begin position="30"/>
        <end position="188"/>
    </location>
</feature>
<gene>
    <name evidence="9" type="ORF">UV76_C0008G0001</name>
</gene>
<evidence type="ECO:0000256" key="1">
    <source>
        <dbReference type="ARBA" id="ARBA00000677"/>
    </source>
</evidence>
<dbReference type="Gene3D" id="2.10.109.10">
    <property type="entry name" value="Umud Fragment, subunit A"/>
    <property type="match status" value="1"/>
</dbReference>
<evidence type="ECO:0000256" key="5">
    <source>
        <dbReference type="ARBA" id="ARBA00022801"/>
    </source>
</evidence>
<dbReference type="GO" id="GO:0016020">
    <property type="term" value="C:membrane"/>
    <property type="evidence" value="ECO:0007669"/>
    <property type="project" value="UniProtKB-SubCell"/>
</dbReference>
<comment type="caution">
    <text evidence="9">The sequence shown here is derived from an EMBL/GenBank/DDBJ whole genome shotgun (WGS) entry which is preliminary data.</text>
</comment>
<sequence>VKNFLCYIIVMEQEKHEEKAQEKTRGQSFWELVRFALIALVIVIPIRILVAEPFIVSGSSMVPTFENGDYLIIDKISYELGSPQRGDVVIFRFPGDPTKFFIKRIIGLPNETVDIKGNEVVITNKENKQGFKLEQPFVKNPANNKDTHFELKSDEYFVMGDNRSASSDSRYWGAVKKNLLQGRAFLRLLPIDKIDILPGNYKQTE</sequence>
<proteinExistence type="inferred from homology"/>
<dbReference type="InterPro" id="IPR019756">
    <property type="entry name" value="Pept_S26A_signal_pept_1_Ser-AS"/>
</dbReference>
<evidence type="ECO:0000256" key="7">
    <source>
        <dbReference type="RuleBase" id="RU362042"/>
    </source>
</evidence>
<dbReference type="InterPro" id="IPR000223">
    <property type="entry name" value="Pept_S26A_signal_pept_1"/>
</dbReference>
<keyword evidence="7" id="KW-0812">Transmembrane</keyword>
<comment type="subcellular location">
    <subcellularLocation>
        <location evidence="7">Membrane</location>
        <topology evidence="7">Single-pass type II membrane protein</topology>
    </subcellularLocation>
</comment>
<evidence type="ECO:0000256" key="2">
    <source>
        <dbReference type="ARBA" id="ARBA00009370"/>
    </source>
</evidence>
<dbReference type="STRING" id="1618738.UV76_C0008G0001"/>
<evidence type="ECO:0000256" key="3">
    <source>
        <dbReference type="ARBA" id="ARBA00013208"/>
    </source>
</evidence>
<comment type="catalytic activity">
    <reaction evidence="1 7">
        <text>Cleavage of hydrophobic, N-terminal signal or leader sequences from secreted and periplasmic proteins.</text>
        <dbReference type="EC" id="3.4.21.89"/>
    </reaction>
</comment>
<evidence type="ECO:0000259" key="8">
    <source>
        <dbReference type="Pfam" id="PF10502"/>
    </source>
</evidence>
<dbReference type="PRINTS" id="PR00727">
    <property type="entry name" value="LEADERPTASE"/>
</dbReference>
<evidence type="ECO:0000313" key="9">
    <source>
        <dbReference type="EMBL" id="KKT00590.1"/>
    </source>
</evidence>
<comment type="similarity">
    <text evidence="2 7">Belongs to the peptidase S26 family.</text>
</comment>
<reference evidence="9 10" key="1">
    <citation type="journal article" date="2015" name="Nature">
        <title>rRNA introns, odd ribosomes, and small enigmatic genomes across a large radiation of phyla.</title>
        <authorList>
            <person name="Brown C.T."/>
            <person name="Hug L.A."/>
            <person name="Thomas B.C."/>
            <person name="Sharon I."/>
            <person name="Castelle C.J."/>
            <person name="Singh A."/>
            <person name="Wilkins M.J."/>
            <person name="Williams K.H."/>
            <person name="Banfield J.F."/>
        </authorList>
    </citation>
    <scope>NUCLEOTIDE SEQUENCE [LARGE SCALE GENOMIC DNA]</scope>
</reference>
<dbReference type="PROSITE" id="PS00761">
    <property type="entry name" value="SPASE_I_3"/>
    <property type="match status" value="1"/>
</dbReference>
<keyword evidence="7" id="KW-0472">Membrane</keyword>
<dbReference type="PANTHER" id="PTHR43390">
    <property type="entry name" value="SIGNAL PEPTIDASE I"/>
    <property type="match status" value="1"/>
</dbReference>
<dbReference type="EMBL" id="LCFS01000008">
    <property type="protein sequence ID" value="KKT00590.1"/>
    <property type="molecule type" value="Genomic_DNA"/>
</dbReference>
<dbReference type="Proteomes" id="UP000034646">
    <property type="component" value="Unassembled WGS sequence"/>
</dbReference>
<feature type="transmembrane region" description="Helical" evidence="7">
    <location>
        <begin position="32"/>
        <end position="50"/>
    </location>
</feature>
<dbReference type="CDD" id="cd06530">
    <property type="entry name" value="S26_SPase_I"/>
    <property type="match status" value="1"/>
</dbReference>
<keyword evidence="4 7" id="KW-0645">Protease</keyword>
<dbReference type="NCBIfam" id="TIGR02227">
    <property type="entry name" value="sigpep_I_bact"/>
    <property type="match status" value="1"/>
</dbReference>
<dbReference type="InterPro" id="IPR036286">
    <property type="entry name" value="LexA/Signal_pep-like_sf"/>
</dbReference>
<protein>
    <recommendedName>
        <fullName evidence="3 7">Signal peptidase I</fullName>
        <ecNumber evidence="3 7">3.4.21.89</ecNumber>
    </recommendedName>
</protein>
<evidence type="ECO:0000313" key="10">
    <source>
        <dbReference type="Proteomes" id="UP000034646"/>
    </source>
</evidence>
<dbReference type="InterPro" id="IPR019758">
    <property type="entry name" value="Pept_S26A_signal_pept_1_CS"/>
</dbReference>
<dbReference type="InterPro" id="IPR019533">
    <property type="entry name" value="Peptidase_S26"/>
</dbReference>
<feature type="active site" evidence="6">
    <location>
        <position position="60"/>
    </location>
</feature>
<accession>A0A0G1DSK5</accession>
<feature type="non-terminal residue" evidence="9">
    <location>
        <position position="1"/>
    </location>
</feature>
<feature type="active site" evidence="6">
    <location>
        <position position="103"/>
    </location>
</feature>
<dbReference type="GO" id="GO:0009003">
    <property type="term" value="F:signal peptidase activity"/>
    <property type="evidence" value="ECO:0007669"/>
    <property type="project" value="UniProtKB-EC"/>
</dbReference>
<keyword evidence="5 7" id="KW-0378">Hydrolase</keyword>
<dbReference type="Pfam" id="PF10502">
    <property type="entry name" value="Peptidase_S26"/>
    <property type="match status" value="1"/>
</dbReference>
<dbReference type="PATRIC" id="fig|1618738.3.peg.436"/>
<name>A0A0G1DSK5_9BACT</name>
<keyword evidence="7" id="KW-1133">Transmembrane helix</keyword>